<dbReference type="AlphaFoldDB" id="A0A8T0J1Y5"/>
<reference evidence="2" key="1">
    <citation type="submission" date="2020-06" db="EMBL/GenBank/DDBJ databases">
        <title>WGS assembly of Ceratodon purpureus strain R40.</title>
        <authorList>
            <person name="Carey S.B."/>
            <person name="Jenkins J."/>
            <person name="Shu S."/>
            <person name="Lovell J.T."/>
            <person name="Sreedasyam A."/>
            <person name="Maumus F."/>
            <person name="Tiley G.P."/>
            <person name="Fernandez-Pozo N."/>
            <person name="Barry K."/>
            <person name="Chen C."/>
            <person name="Wang M."/>
            <person name="Lipzen A."/>
            <person name="Daum C."/>
            <person name="Saski C.A."/>
            <person name="Payton A.C."/>
            <person name="Mcbreen J.C."/>
            <person name="Conrad R.E."/>
            <person name="Kollar L.M."/>
            <person name="Olsson S."/>
            <person name="Huttunen S."/>
            <person name="Landis J.B."/>
            <person name="Wickett N.J."/>
            <person name="Johnson M.G."/>
            <person name="Rensing S.A."/>
            <person name="Grimwood J."/>
            <person name="Schmutz J."/>
            <person name="Mcdaniel S.F."/>
        </authorList>
    </citation>
    <scope>NUCLEOTIDE SEQUENCE</scope>
    <source>
        <strain evidence="2">R40</strain>
    </source>
</reference>
<evidence type="ECO:0000256" key="1">
    <source>
        <dbReference type="SAM" id="SignalP"/>
    </source>
</evidence>
<comment type="caution">
    <text evidence="2">The sequence shown here is derived from an EMBL/GenBank/DDBJ whole genome shotgun (WGS) entry which is preliminary data.</text>
</comment>
<sequence length="66" mass="7320">MRGLSCTLSAGSLFSLSSTQLGWLLDAPDELHEQYMSIRVPHKRTTQLHFILSSSGQSLAALVLRY</sequence>
<name>A0A8T0J1Y5_CERPU</name>
<evidence type="ECO:0008006" key="4">
    <source>
        <dbReference type="Google" id="ProtNLM"/>
    </source>
</evidence>
<keyword evidence="3" id="KW-1185">Reference proteome</keyword>
<feature type="chain" id="PRO_5035889145" description="Secreted protein" evidence="1">
    <location>
        <begin position="20"/>
        <end position="66"/>
    </location>
</feature>
<keyword evidence="1" id="KW-0732">Signal</keyword>
<accession>A0A8T0J1Y5</accession>
<organism evidence="2 3">
    <name type="scientific">Ceratodon purpureus</name>
    <name type="common">Fire moss</name>
    <name type="synonym">Dicranum purpureum</name>
    <dbReference type="NCBI Taxonomy" id="3225"/>
    <lineage>
        <taxon>Eukaryota</taxon>
        <taxon>Viridiplantae</taxon>
        <taxon>Streptophyta</taxon>
        <taxon>Embryophyta</taxon>
        <taxon>Bryophyta</taxon>
        <taxon>Bryophytina</taxon>
        <taxon>Bryopsida</taxon>
        <taxon>Dicranidae</taxon>
        <taxon>Pseudoditrichales</taxon>
        <taxon>Ditrichaceae</taxon>
        <taxon>Ceratodon</taxon>
    </lineage>
</organism>
<feature type="signal peptide" evidence="1">
    <location>
        <begin position="1"/>
        <end position="19"/>
    </location>
</feature>
<evidence type="ECO:0000313" key="2">
    <source>
        <dbReference type="EMBL" id="KAG0589242.1"/>
    </source>
</evidence>
<dbReference type="EMBL" id="CM026421">
    <property type="protein sequence ID" value="KAG0589242.1"/>
    <property type="molecule type" value="Genomic_DNA"/>
</dbReference>
<protein>
    <recommendedName>
        <fullName evidence="4">Secreted protein</fullName>
    </recommendedName>
</protein>
<proteinExistence type="predicted"/>
<gene>
    <name evidence="2" type="ORF">KC19_1G006600</name>
</gene>
<evidence type="ECO:0000313" key="3">
    <source>
        <dbReference type="Proteomes" id="UP000822688"/>
    </source>
</evidence>
<dbReference type="Proteomes" id="UP000822688">
    <property type="component" value="Chromosome 1"/>
</dbReference>